<dbReference type="GO" id="GO:0016020">
    <property type="term" value="C:membrane"/>
    <property type="evidence" value="ECO:0007669"/>
    <property type="project" value="InterPro"/>
</dbReference>
<dbReference type="Proteomes" id="UP000595703">
    <property type="component" value="Chromosome"/>
</dbReference>
<keyword evidence="5" id="KW-0547">Nucleotide-binding</keyword>
<evidence type="ECO:0000313" key="12">
    <source>
        <dbReference type="EMBL" id="BBA95503.1"/>
    </source>
</evidence>
<feature type="region of interest" description="Disordered" evidence="9">
    <location>
        <begin position="383"/>
        <end position="418"/>
    </location>
</feature>
<feature type="transmembrane region" description="Helical" evidence="10">
    <location>
        <begin position="71"/>
        <end position="103"/>
    </location>
</feature>
<dbReference type="KEGG" id="arev:RVR_390"/>
<dbReference type="EMBL" id="AP018365">
    <property type="protein sequence ID" value="BBA95503.1"/>
    <property type="molecule type" value="Genomic_DNA"/>
</dbReference>
<reference evidence="12 13" key="4">
    <citation type="journal article" date="2020" name="Sci. Rep.">
        <title>beta-carboline chemical signals induce reveromycin production through a LuxR family regulator in Streptomyces sp. SN-593.</title>
        <authorList>
            <person name="Panthee S."/>
            <person name="Kito N."/>
            <person name="Hayashi T."/>
            <person name="Shimizu T."/>
            <person name="Ishikawa J."/>
            <person name="Hamamoto H."/>
            <person name="Osada H."/>
            <person name="Takahashi S."/>
        </authorList>
    </citation>
    <scope>NUCLEOTIDE SEQUENCE [LARGE SCALE GENOMIC DNA]</scope>
    <source>
        <strain evidence="12 13">SN-593</strain>
    </source>
</reference>
<evidence type="ECO:0000256" key="2">
    <source>
        <dbReference type="ARBA" id="ARBA00012438"/>
    </source>
</evidence>
<dbReference type="InterPro" id="IPR003594">
    <property type="entry name" value="HATPase_dom"/>
</dbReference>
<sequence>MANTWLVAGPDRRRFTGRALGAAAVMVLCMAVSVVAAPGAATKAAVGVLGFLAELGMVLSRRILPADRAVWGVLLTIGSGFAITLLAPIGLGEIPVLVGAAVLPLCVPPGPVRSAGVAVVAVGFGVAIMVISGSATGLLAAVGAWFIADRTAEHAELLAERDRVVALLAEVEANRLARQEAAAAEERGRIAREMHDVLAHSLAGLNLQLQAVRAVAAREGASPALTGPLERAAELAREGVQEARAAVGALRAGPSRGVDDLGTLVHGFPGGARLRVTGRPGLLSPEAGHAVYRAVQEALTNAARYATGSVVEVNVAWDAGEVRVAVRDHGLPAGRDPSGVQGSGSGLRGMAERIGRAGGTVAAGPVPGGPGWRVTLRVPVAPAAATGPGAGPAEGPGAGPVEGSVEGSAEGSADGPPT</sequence>
<feature type="domain" description="Histidine kinase/HSP90-like ATPase" evidence="11">
    <location>
        <begin position="286"/>
        <end position="382"/>
    </location>
</feature>
<dbReference type="CDD" id="cd16917">
    <property type="entry name" value="HATPase_UhpB-NarQ-NarX-like"/>
    <property type="match status" value="1"/>
</dbReference>
<gene>
    <name evidence="12" type="ORF">RVR_390</name>
</gene>
<evidence type="ECO:0000256" key="5">
    <source>
        <dbReference type="ARBA" id="ARBA00022741"/>
    </source>
</evidence>
<dbReference type="AlphaFoldDB" id="A0A7U3VLG2"/>
<dbReference type="SMART" id="SM00387">
    <property type="entry name" value="HATPase_c"/>
    <property type="match status" value="1"/>
</dbReference>
<evidence type="ECO:0000256" key="4">
    <source>
        <dbReference type="ARBA" id="ARBA00022679"/>
    </source>
</evidence>
<dbReference type="Gene3D" id="1.20.5.1930">
    <property type="match status" value="1"/>
</dbReference>
<dbReference type="RefSeq" id="WP_202232023.1">
    <property type="nucleotide sequence ID" value="NZ_AP018365.1"/>
</dbReference>
<protein>
    <recommendedName>
        <fullName evidence="2">histidine kinase</fullName>
        <ecNumber evidence="2">2.7.13.3</ecNumber>
    </recommendedName>
</protein>
<proteinExistence type="predicted"/>
<keyword evidence="8" id="KW-0902">Two-component regulatory system</keyword>
<dbReference type="InterPro" id="IPR050482">
    <property type="entry name" value="Sensor_HK_TwoCompSys"/>
</dbReference>
<evidence type="ECO:0000259" key="11">
    <source>
        <dbReference type="SMART" id="SM00387"/>
    </source>
</evidence>
<evidence type="ECO:0000256" key="8">
    <source>
        <dbReference type="ARBA" id="ARBA00023012"/>
    </source>
</evidence>
<organism evidence="12 13">
    <name type="scientific">Actinacidiphila reveromycinica</name>
    <dbReference type="NCBI Taxonomy" id="659352"/>
    <lineage>
        <taxon>Bacteria</taxon>
        <taxon>Bacillati</taxon>
        <taxon>Actinomycetota</taxon>
        <taxon>Actinomycetes</taxon>
        <taxon>Kitasatosporales</taxon>
        <taxon>Streptomycetaceae</taxon>
        <taxon>Actinacidiphila</taxon>
    </lineage>
</organism>
<dbReference type="SUPFAM" id="SSF55874">
    <property type="entry name" value="ATPase domain of HSP90 chaperone/DNA topoisomerase II/histidine kinase"/>
    <property type="match status" value="1"/>
</dbReference>
<accession>A0A7U3VLG2</accession>
<evidence type="ECO:0000256" key="9">
    <source>
        <dbReference type="SAM" id="MobiDB-lite"/>
    </source>
</evidence>
<keyword evidence="10" id="KW-0472">Membrane</keyword>
<dbReference type="PANTHER" id="PTHR24421">
    <property type="entry name" value="NITRATE/NITRITE SENSOR PROTEIN NARX-RELATED"/>
    <property type="match status" value="1"/>
</dbReference>
<evidence type="ECO:0000256" key="6">
    <source>
        <dbReference type="ARBA" id="ARBA00022777"/>
    </source>
</evidence>
<evidence type="ECO:0000313" key="13">
    <source>
        <dbReference type="Proteomes" id="UP000595703"/>
    </source>
</evidence>
<dbReference type="InterPro" id="IPR011712">
    <property type="entry name" value="Sig_transdc_His_kin_sub3_dim/P"/>
</dbReference>
<evidence type="ECO:0000256" key="3">
    <source>
        <dbReference type="ARBA" id="ARBA00022553"/>
    </source>
</evidence>
<keyword evidence="4" id="KW-0808">Transferase</keyword>
<feature type="transmembrane region" description="Helical" evidence="10">
    <location>
        <begin position="115"/>
        <end position="148"/>
    </location>
</feature>
<keyword evidence="10" id="KW-0812">Transmembrane</keyword>
<dbReference type="GO" id="GO:0005524">
    <property type="term" value="F:ATP binding"/>
    <property type="evidence" value="ECO:0007669"/>
    <property type="project" value="UniProtKB-KW"/>
</dbReference>
<keyword evidence="10" id="KW-1133">Transmembrane helix</keyword>
<evidence type="ECO:0000256" key="10">
    <source>
        <dbReference type="SAM" id="Phobius"/>
    </source>
</evidence>
<dbReference type="PANTHER" id="PTHR24421:SF10">
    <property type="entry name" value="NITRATE_NITRITE SENSOR PROTEIN NARQ"/>
    <property type="match status" value="1"/>
</dbReference>
<comment type="catalytic activity">
    <reaction evidence="1">
        <text>ATP + protein L-histidine = ADP + protein N-phospho-L-histidine.</text>
        <dbReference type="EC" id="2.7.13.3"/>
    </reaction>
</comment>
<keyword evidence="13" id="KW-1185">Reference proteome</keyword>
<dbReference type="Pfam" id="PF07730">
    <property type="entry name" value="HisKA_3"/>
    <property type="match status" value="1"/>
</dbReference>
<dbReference type="GO" id="GO:0046983">
    <property type="term" value="F:protein dimerization activity"/>
    <property type="evidence" value="ECO:0007669"/>
    <property type="project" value="InterPro"/>
</dbReference>
<evidence type="ECO:0000256" key="7">
    <source>
        <dbReference type="ARBA" id="ARBA00022840"/>
    </source>
</evidence>
<feature type="transmembrane region" description="Helical" evidence="10">
    <location>
        <begin position="20"/>
        <end position="38"/>
    </location>
</feature>
<keyword evidence="6 12" id="KW-0418">Kinase</keyword>
<evidence type="ECO:0000256" key="1">
    <source>
        <dbReference type="ARBA" id="ARBA00000085"/>
    </source>
</evidence>
<name>A0A7U3VLG2_9ACTN</name>
<dbReference type="GO" id="GO:0000155">
    <property type="term" value="F:phosphorelay sensor kinase activity"/>
    <property type="evidence" value="ECO:0007669"/>
    <property type="project" value="InterPro"/>
</dbReference>
<reference evidence="12 13" key="1">
    <citation type="journal article" date="2010" name="J. Bacteriol.">
        <title>Biochemical characterization of a novel indole prenyltransferase from Streptomyces sp. SN-593.</title>
        <authorList>
            <person name="Takahashi S."/>
            <person name="Takagi H."/>
            <person name="Toyoda A."/>
            <person name="Uramoto M."/>
            <person name="Nogawa T."/>
            <person name="Ueki M."/>
            <person name="Sakaki Y."/>
            <person name="Osada H."/>
        </authorList>
    </citation>
    <scope>NUCLEOTIDE SEQUENCE [LARGE SCALE GENOMIC DNA]</scope>
    <source>
        <strain evidence="12 13">SN-593</strain>
    </source>
</reference>
<dbReference type="EC" id="2.7.13.3" evidence="2"/>
<keyword evidence="7" id="KW-0067">ATP-binding</keyword>
<reference evidence="12 13" key="2">
    <citation type="journal article" date="2011" name="J. Antibiot.">
        <title>Furaquinocins I and J: novel polyketide isoprenoid hybrid compounds from Streptomyces reveromyceticus SN-593.</title>
        <authorList>
            <person name="Panthee S."/>
            <person name="Takahashi S."/>
            <person name="Takagi H."/>
            <person name="Nogawa T."/>
            <person name="Oowada E."/>
            <person name="Uramoto M."/>
            <person name="Osada H."/>
        </authorList>
    </citation>
    <scope>NUCLEOTIDE SEQUENCE [LARGE SCALE GENOMIC DNA]</scope>
    <source>
        <strain evidence="12 13">SN-593</strain>
    </source>
</reference>
<feature type="compositionally biased region" description="Gly residues" evidence="9">
    <location>
        <begin position="388"/>
        <end position="400"/>
    </location>
</feature>
<dbReference type="Gene3D" id="3.30.565.10">
    <property type="entry name" value="Histidine kinase-like ATPase, C-terminal domain"/>
    <property type="match status" value="1"/>
</dbReference>
<dbReference type="InterPro" id="IPR036890">
    <property type="entry name" value="HATPase_C_sf"/>
</dbReference>
<reference evidence="12 13" key="3">
    <citation type="journal article" date="2011" name="Nat. Chem. Biol.">
        <title>Reveromycin A biosynthesis uses RevG and RevJ for stereospecific spiroacetal formation.</title>
        <authorList>
            <person name="Takahashi S."/>
            <person name="Toyoda A."/>
            <person name="Sekiyama Y."/>
            <person name="Takagi H."/>
            <person name="Nogawa T."/>
            <person name="Uramoto M."/>
            <person name="Suzuki R."/>
            <person name="Koshino H."/>
            <person name="Kumano T."/>
            <person name="Panthee S."/>
            <person name="Dairi T."/>
            <person name="Ishikawa J."/>
            <person name="Ikeda H."/>
            <person name="Sakaki Y."/>
            <person name="Osada H."/>
        </authorList>
    </citation>
    <scope>NUCLEOTIDE SEQUENCE [LARGE SCALE GENOMIC DNA]</scope>
    <source>
        <strain evidence="12 13">SN-593</strain>
    </source>
</reference>
<dbReference type="Pfam" id="PF02518">
    <property type="entry name" value="HATPase_c"/>
    <property type="match status" value="1"/>
</dbReference>
<keyword evidence="3" id="KW-0597">Phosphoprotein</keyword>